<dbReference type="SUPFAM" id="SSF50729">
    <property type="entry name" value="PH domain-like"/>
    <property type="match status" value="1"/>
</dbReference>
<feature type="compositionally biased region" description="Polar residues" evidence="2">
    <location>
        <begin position="178"/>
        <end position="200"/>
    </location>
</feature>
<comment type="caution">
    <text evidence="4">The sequence shown here is derived from an EMBL/GenBank/DDBJ whole genome shotgun (WGS) entry which is preliminary data.</text>
</comment>
<name>A0ABD3WGJ2_SINWO</name>
<feature type="region of interest" description="Disordered" evidence="2">
    <location>
        <begin position="779"/>
        <end position="840"/>
    </location>
</feature>
<feature type="region of interest" description="Disordered" evidence="2">
    <location>
        <begin position="1011"/>
        <end position="1035"/>
    </location>
</feature>
<feature type="compositionally biased region" description="Basic and acidic residues" evidence="2">
    <location>
        <begin position="1485"/>
        <end position="1510"/>
    </location>
</feature>
<evidence type="ECO:0000313" key="5">
    <source>
        <dbReference type="Proteomes" id="UP001634394"/>
    </source>
</evidence>
<feature type="compositionally biased region" description="Basic and acidic residues" evidence="2">
    <location>
        <begin position="1536"/>
        <end position="1559"/>
    </location>
</feature>
<feature type="compositionally biased region" description="Low complexity" evidence="2">
    <location>
        <begin position="1715"/>
        <end position="1739"/>
    </location>
</feature>
<feature type="compositionally biased region" description="Polar residues" evidence="2">
    <location>
        <begin position="1561"/>
        <end position="1587"/>
    </location>
</feature>
<feature type="compositionally biased region" description="Polar residues" evidence="2">
    <location>
        <begin position="1246"/>
        <end position="1256"/>
    </location>
</feature>
<feature type="compositionally biased region" description="Basic and acidic residues" evidence="2">
    <location>
        <begin position="1331"/>
        <end position="1354"/>
    </location>
</feature>
<dbReference type="InterPro" id="IPR043324">
    <property type="entry name" value="PH_PLEKHG1_G2_G3"/>
</dbReference>
<dbReference type="InterPro" id="IPR000219">
    <property type="entry name" value="DH_dom"/>
</dbReference>
<feature type="region of interest" description="Disordered" evidence="2">
    <location>
        <begin position="1713"/>
        <end position="1739"/>
    </location>
</feature>
<dbReference type="Gene3D" id="2.30.29.30">
    <property type="entry name" value="Pleckstrin-homology domain (PH domain)/Phosphotyrosine-binding domain (PTB)"/>
    <property type="match status" value="1"/>
</dbReference>
<proteinExistence type="predicted"/>
<evidence type="ECO:0000313" key="4">
    <source>
        <dbReference type="EMBL" id="KAL3872982.1"/>
    </source>
</evidence>
<feature type="compositionally biased region" description="Polar residues" evidence="2">
    <location>
        <begin position="1011"/>
        <end position="1021"/>
    </location>
</feature>
<gene>
    <name evidence="4" type="ORF">ACJMK2_036147</name>
</gene>
<feature type="region of interest" description="Disordered" evidence="2">
    <location>
        <begin position="338"/>
        <end position="428"/>
    </location>
</feature>
<feature type="region of interest" description="Disordered" evidence="2">
    <location>
        <begin position="1275"/>
        <end position="1354"/>
    </location>
</feature>
<dbReference type="SUPFAM" id="SSF48065">
    <property type="entry name" value="DBL homology domain (DH-domain)"/>
    <property type="match status" value="1"/>
</dbReference>
<feature type="compositionally biased region" description="Polar residues" evidence="2">
    <location>
        <begin position="1463"/>
        <end position="1477"/>
    </location>
</feature>
<evidence type="ECO:0000256" key="1">
    <source>
        <dbReference type="ARBA" id="ARBA00022553"/>
    </source>
</evidence>
<dbReference type="PANTHER" id="PTHR45924:SF2">
    <property type="entry name" value="FI17866P1"/>
    <property type="match status" value="1"/>
</dbReference>
<accession>A0ABD3WGJ2</accession>
<feature type="domain" description="DH" evidence="3">
    <location>
        <begin position="444"/>
        <end position="624"/>
    </location>
</feature>
<keyword evidence="5" id="KW-1185">Reference proteome</keyword>
<feature type="region of interest" description="Disordered" evidence="2">
    <location>
        <begin position="868"/>
        <end position="889"/>
    </location>
</feature>
<organism evidence="4 5">
    <name type="scientific">Sinanodonta woodiana</name>
    <name type="common">Chinese pond mussel</name>
    <name type="synonym">Anodonta woodiana</name>
    <dbReference type="NCBI Taxonomy" id="1069815"/>
    <lineage>
        <taxon>Eukaryota</taxon>
        <taxon>Metazoa</taxon>
        <taxon>Spiralia</taxon>
        <taxon>Lophotrochozoa</taxon>
        <taxon>Mollusca</taxon>
        <taxon>Bivalvia</taxon>
        <taxon>Autobranchia</taxon>
        <taxon>Heteroconchia</taxon>
        <taxon>Palaeoheterodonta</taxon>
        <taxon>Unionida</taxon>
        <taxon>Unionoidea</taxon>
        <taxon>Unionidae</taxon>
        <taxon>Unioninae</taxon>
        <taxon>Sinanodonta</taxon>
    </lineage>
</organism>
<feature type="region of interest" description="Disordered" evidence="2">
    <location>
        <begin position="178"/>
        <end position="217"/>
    </location>
</feature>
<feature type="region of interest" description="Disordered" evidence="2">
    <location>
        <begin position="1451"/>
        <end position="1626"/>
    </location>
</feature>
<feature type="compositionally biased region" description="Basic residues" evidence="2">
    <location>
        <begin position="1400"/>
        <end position="1410"/>
    </location>
</feature>
<dbReference type="PANTHER" id="PTHR45924">
    <property type="entry name" value="FI17866P1"/>
    <property type="match status" value="1"/>
</dbReference>
<sequence>MSHVNHSGLSLRSSLMNSGGPLSSNNIVSKAVQDNNCGGQVGRNYNSCTCVGTTGSFNLMELEKKRGESNTADKSTGKRYSDGREGIGCSWESNLEDRSVRDSGYQSQESECNLSCFSLSSESCGPSRKLTSKEFNQKLDIFRSSMHWEDFFGSSVDLSPALLGIYDSLLCVNQTNREPEQNHQTTLTSQSEGPQFNRQIPHSAPLGNNRLSGSSYSNEKSCVYESEDEDNKNVCGPLFKQTGSIQRPEITVDWDNDPAEVSTAALMMETGYTQNLEVDSKKRPLSISSTSSSSTTSLPRSRKRPNLSDCADFRGSTGPSDIEKLDSLLYIDEGVSSSAETLDDDHLDGVMSKDGGDFGQSSAATCPAPEENSKSQGFNPPSSPPSSPIPVHGSDSSNCDSPEEASRTKVDKYSHDSTSKGSHGSFRARAASSSLKSSGHYVSYVQRVVAEIVDTERLYVQHLQDIKEGYLEYLVNNPSAGFTEEDRNWLFGNINNIYIFSRQFLGELEKCSYDPIKVADCFVLNNTGFVIYADYCTNYPVAVSVLTRVMHDQQLSEVFKQRQIALGHSLPLGAYLLKPVQRILKYHLLLQNILKHYKESEVGYEKLAQALKHMTSMAQHINEMKRKHEHAVRVQEIQSQLEDYRGEDFTCLGELVLEGSFRMYGAKASRQMFLFEKGVIIAKRKEDGMLSCKAFIPCATLMLVESLPREPLNFQILPFDNPRGAHTIHARNLEQKRKWYTHASILILESYKSKIPDKVKDLIMQQLGKSKEEENFVKAGNADSVKGHHATPDYLERRQRMRRKSGSNLIPEILRPQRTKKTQQQRSRDESISPRASPLVERALREAENSPGRSQNNSQAYHIYRTSEAQSRHHELQDHTSVAKKLPSVARSQSFQLATIKNPMNSLDLENPPSPLDKYLSNSDKVQRSHSFKTAVETRPVEIGSDFSDQCVVNMEKQFQENNENEQNIKNIVSSDNVETQKMVMINDKFGESNSLIRRGRYASMPVLNETQTSGRLASSTHHSEPRADRLSIEHDSLPLASPIQTRRIDLKPYFTVTKPQEHQGSPKSERPISGVINLSRDQSSVTAFHDKFSSVNKFCENLGARVLEEKITLTQPKPFSSTVKLYDSMFGSQAKLTKKNVGERFTKGSLVDLSHLKEDPWVRKSAKCRLPLKPDSKENHTGLLLIRRESDHKRTHSLSVEDTSFSRENLDWFVYATRNSLPMDRLNNRQYKYCTPPRGEMVPPTTCSPKSNTETLYVPPSYGKMESLYSINGDSAEDVSSSSSLSATTSSETCSSPDVLRDTLFDDSVPPRPNGTQSGKHLSRSNSSPETRHIFPTRRVEEDSRPASMDVHVRHLEDSDKLVAEMEDYIRNSSSSSSLSSTNKFPPTIPSFQPTKPGPKSKKSKIRHSYKSDDSLSSYDESEHPQQSPDDDTLVGTIKNKFHNITSKLKKAASPECEDEQSSQGKHVSNTKNTNLHHAYSLKARPDHDTQPGKKKDPDLTTLLREGEPGSKVIGSRMANPDFDDYADLSLPKTPIEKFHPTSDLPKEHPSSNFKEAESSELQFSLGSPNNSVNIQQSDSAFSIQSIDEDSSSPDGSPHQEVNMETSKPTAQKRDKEEEDSGETFYERRLSQALDDEEAFRDSAVYCDTDTDQPSLFPQDCPAPKMPIKRYVQMLEEKQKAKVPNTYKVKQREPGLIVRQRLESLLTSCEYNKNTSNSSSHSASHTTSRSTSCTTSRACSEERGNILDHFQLRNPSETGQSMLRQEGTDYKLVSKARTPSPNATMKSAYSLGRLDKISSDIENLVIMKGWVRQLISRFQTEH</sequence>
<feature type="compositionally biased region" description="Basic and acidic residues" evidence="2">
    <location>
        <begin position="404"/>
        <end position="418"/>
    </location>
</feature>
<dbReference type="Proteomes" id="UP001634394">
    <property type="component" value="Unassembled WGS sequence"/>
</dbReference>
<feature type="compositionally biased region" description="Low complexity" evidence="2">
    <location>
        <begin position="285"/>
        <end position="299"/>
    </location>
</feature>
<dbReference type="CDD" id="cd13243">
    <property type="entry name" value="PH_PLEKHG1_G2_G3"/>
    <property type="match status" value="1"/>
</dbReference>
<dbReference type="EMBL" id="JBJQND010000006">
    <property type="protein sequence ID" value="KAL3872982.1"/>
    <property type="molecule type" value="Genomic_DNA"/>
</dbReference>
<dbReference type="InterPro" id="IPR055251">
    <property type="entry name" value="SOS1_NGEF_PH"/>
</dbReference>
<dbReference type="InterPro" id="IPR011993">
    <property type="entry name" value="PH-like_dom_sf"/>
</dbReference>
<keyword evidence="1" id="KW-0597">Phosphoprotein</keyword>
<feature type="compositionally biased region" description="Polar residues" evidence="2">
    <location>
        <begin position="1315"/>
        <end position="1330"/>
    </location>
</feature>
<dbReference type="Gene3D" id="1.20.900.10">
    <property type="entry name" value="Dbl homology (DH) domain"/>
    <property type="match status" value="1"/>
</dbReference>
<feature type="compositionally biased region" description="Polar residues" evidence="2">
    <location>
        <begin position="1383"/>
        <end position="1395"/>
    </location>
</feature>
<reference evidence="4 5" key="1">
    <citation type="submission" date="2024-11" db="EMBL/GenBank/DDBJ databases">
        <title>Chromosome-level genome assembly of the freshwater bivalve Anodonta woodiana.</title>
        <authorList>
            <person name="Chen X."/>
        </authorList>
    </citation>
    <scope>NUCLEOTIDE SEQUENCE [LARGE SCALE GENOMIC DNA]</scope>
    <source>
        <strain evidence="4">MN2024</strain>
        <tissue evidence="4">Gills</tissue>
    </source>
</reference>
<evidence type="ECO:0000259" key="3">
    <source>
        <dbReference type="PROSITE" id="PS50010"/>
    </source>
</evidence>
<feature type="compositionally biased region" description="Basic and acidic residues" evidence="2">
    <location>
        <begin position="1022"/>
        <end position="1035"/>
    </location>
</feature>
<protein>
    <recommendedName>
        <fullName evidence="3">DH domain-containing protein</fullName>
    </recommendedName>
</protein>
<dbReference type="InterPro" id="IPR035899">
    <property type="entry name" value="DBL_dom_sf"/>
</dbReference>
<feature type="region of interest" description="Disordered" evidence="2">
    <location>
        <begin position="1373"/>
        <end position="1436"/>
    </location>
</feature>
<dbReference type="PROSITE" id="PS50010">
    <property type="entry name" value="DH_2"/>
    <property type="match status" value="1"/>
</dbReference>
<dbReference type="CDD" id="cd00160">
    <property type="entry name" value="RhoGEF"/>
    <property type="match status" value="1"/>
</dbReference>
<evidence type="ECO:0000256" key="2">
    <source>
        <dbReference type="SAM" id="MobiDB-lite"/>
    </source>
</evidence>
<feature type="compositionally biased region" description="Low complexity" evidence="2">
    <location>
        <begin position="1281"/>
        <end position="1297"/>
    </location>
</feature>
<feature type="region of interest" description="Disordered" evidence="2">
    <location>
        <begin position="1241"/>
        <end position="1260"/>
    </location>
</feature>
<dbReference type="Pfam" id="PF22697">
    <property type="entry name" value="SOS1_NGEF_PH"/>
    <property type="match status" value="1"/>
</dbReference>
<dbReference type="SMART" id="SM00325">
    <property type="entry name" value="RhoGEF"/>
    <property type="match status" value="1"/>
</dbReference>
<feature type="region of interest" description="Disordered" evidence="2">
    <location>
        <begin position="275"/>
        <end position="322"/>
    </location>
</feature>
<dbReference type="Pfam" id="PF00621">
    <property type="entry name" value="RhoGEF"/>
    <property type="match status" value="1"/>
</dbReference>